<organism evidence="18 19">
    <name type="scientific">Phenylobacterium deserti</name>
    <dbReference type="NCBI Taxonomy" id="1914756"/>
    <lineage>
        <taxon>Bacteria</taxon>
        <taxon>Pseudomonadati</taxon>
        <taxon>Pseudomonadota</taxon>
        <taxon>Alphaproteobacteria</taxon>
        <taxon>Caulobacterales</taxon>
        <taxon>Caulobacteraceae</taxon>
        <taxon>Phenylobacterium</taxon>
    </lineage>
</organism>
<dbReference type="Pfam" id="PF00512">
    <property type="entry name" value="HisKA"/>
    <property type="match status" value="1"/>
</dbReference>
<dbReference type="PROSITE" id="PS50885">
    <property type="entry name" value="HAMP"/>
    <property type="match status" value="1"/>
</dbReference>
<comment type="caution">
    <text evidence="18">The sequence shown here is derived from an EMBL/GenBank/DDBJ whole genome shotgun (WGS) entry which is preliminary data.</text>
</comment>
<dbReference type="AlphaFoldDB" id="A0A328AR62"/>
<keyword evidence="4 12" id="KW-0597">Phosphoprotein</keyword>
<dbReference type="SMART" id="SM00304">
    <property type="entry name" value="HAMP"/>
    <property type="match status" value="1"/>
</dbReference>
<evidence type="ECO:0000256" key="12">
    <source>
        <dbReference type="PROSITE-ProRule" id="PRU00169"/>
    </source>
</evidence>
<evidence type="ECO:0000256" key="7">
    <source>
        <dbReference type="ARBA" id="ARBA00022777"/>
    </source>
</evidence>
<evidence type="ECO:0000259" key="17">
    <source>
        <dbReference type="PROSITE" id="PS50885"/>
    </source>
</evidence>
<dbReference type="InterPro" id="IPR001789">
    <property type="entry name" value="Sig_transdc_resp-reg_receiver"/>
</dbReference>
<dbReference type="FunFam" id="1.10.287.130:FF:000002">
    <property type="entry name" value="Two-component osmosensing histidine kinase"/>
    <property type="match status" value="1"/>
</dbReference>
<feature type="transmembrane region" description="Helical" evidence="14">
    <location>
        <begin position="20"/>
        <end position="41"/>
    </location>
</feature>
<evidence type="ECO:0000259" key="16">
    <source>
        <dbReference type="PROSITE" id="PS50110"/>
    </source>
</evidence>
<dbReference type="InterPro" id="IPR003661">
    <property type="entry name" value="HisK_dim/P_dom"/>
</dbReference>
<evidence type="ECO:0000256" key="1">
    <source>
        <dbReference type="ARBA" id="ARBA00000085"/>
    </source>
</evidence>
<dbReference type="CDD" id="cd06225">
    <property type="entry name" value="HAMP"/>
    <property type="match status" value="1"/>
</dbReference>
<dbReference type="Gene3D" id="3.30.565.10">
    <property type="entry name" value="Histidine kinase-like ATPase, C-terminal domain"/>
    <property type="match status" value="1"/>
</dbReference>
<dbReference type="OrthoDB" id="9801651at2"/>
<dbReference type="InterPro" id="IPR011006">
    <property type="entry name" value="CheY-like_superfamily"/>
</dbReference>
<dbReference type="Pfam" id="PF00072">
    <property type="entry name" value="Response_reg"/>
    <property type="match status" value="1"/>
</dbReference>
<dbReference type="SMART" id="SM00387">
    <property type="entry name" value="HATPase_c"/>
    <property type="match status" value="1"/>
</dbReference>
<comment type="subcellular location">
    <subcellularLocation>
        <location evidence="2">Membrane</location>
    </subcellularLocation>
</comment>
<feature type="modified residue" description="4-aspartylphosphate" evidence="12">
    <location>
        <position position="544"/>
    </location>
</feature>
<feature type="domain" description="Response regulatory" evidence="16">
    <location>
        <begin position="495"/>
        <end position="614"/>
    </location>
</feature>
<evidence type="ECO:0000256" key="6">
    <source>
        <dbReference type="ARBA" id="ARBA00022741"/>
    </source>
</evidence>
<dbReference type="SUPFAM" id="SSF55874">
    <property type="entry name" value="ATPase domain of HSP90 chaperone/DNA topoisomerase II/histidine kinase"/>
    <property type="match status" value="1"/>
</dbReference>
<dbReference type="GO" id="GO:0000155">
    <property type="term" value="F:phosphorelay sensor kinase activity"/>
    <property type="evidence" value="ECO:0007669"/>
    <property type="project" value="InterPro"/>
</dbReference>
<dbReference type="Proteomes" id="UP000249725">
    <property type="component" value="Unassembled WGS sequence"/>
</dbReference>
<dbReference type="EMBL" id="QFYR01000001">
    <property type="protein sequence ID" value="RAK57522.1"/>
    <property type="molecule type" value="Genomic_DNA"/>
</dbReference>
<dbReference type="PROSITE" id="PS50109">
    <property type="entry name" value="HIS_KIN"/>
    <property type="match status" value="1"/>
</dbReference>
<evidence type="ECO:0000256" key="4">
    <source>
        <dbReference type="ARBA" id="ARBA00022553"/>
    </source>
</evidence>
<dbReference type="InterPro" id="IPR004358">
    <property type="entry name" value="Sig_transdc_His_kin-like_C"/>
</dbReference>
<gene>
    <name evidence="18" type="ORF">DJ018_06190</name>
</gene>
<dbReference type="PANTHER" id="PTHR45339:SF1">
    <property type="entry name" value="HYBRID SIGNAL TRANSDUCTION HISTIDINE KINASE J"/>
    <property type="match status" value="1"/>
</dbReference>
<dbReference type="SUPFAM" id="SSF47384">
    <property type="entry name" value="Homodimeric domain of signal transducing histidine kinase"/>
    <property type="match status" value="1"/>
</dbReference>
<comment type="catalytic activity">
    <reaction evidence="1">
        <text>ATP + protein L-histidine = ADP + protein N-phospho-L-histidine.</text>
        <dbReference type="EC" id="2.7.13.3"/>
    </reaction>
</comment>
<evidence type="ECO:0000256" key="9">
    <source>
        <dbReference type="ARBA" id="ARBA00023012"/>
    </source>
</evidence>
<dbReference type="CDD" id="cd00082">
    <property type="entry name" value="HisKA"/>
    <property type="match status" value="1"/>
</dbReference>
<dbReference type="CDD" id="cd17546">
    <property type="entry name" value="REC_hyHK_CKI1_RcsC-like"/>
    <property type="match status" value="1"/>
</dbReference>
<dbReference type="PROSITE" id="PS50110">
    <property type="entry name" value="RESPONSE_REGULATORY"/>
    <property type="match status" value="1"/>
</dbReference>
<dbReference type="InterPro" id="IPR003660">
    <property type="entry name" value="HAMP_dom"/>
</dbReference>
<evidence type="ECO:0000256" key="3">
    <source>
        <dbReference type="ARBA" id="ARBA00012438"/>
    </source>
</evidence>
<evidence type="ECO:0000256" key="10">
    <source>
        <dbReference type="ARBA" id="ARBA00064003"/>
    </source>
</evidence>
<evidence type="ECO:0000313" key="19">
    <source>
        <dbReference type="Proteomes" id="UP000249725"/>
    </source>
</evidence>
<keyword evidence="5" id="KW-0808">Transferase</keyword>
<dbReference type="PANTHER" id="PTHR45339">
    <property type="entry name" value="HYBRID SIGNAL TRANSDUCTION HISTIDINE KINASE J"/>
    <property type="match status" value="1"/>
</dbReference>
<dbReference type="SMART" id="SM00448">
    <property type="entry name" value="REC"/>
    <property type="match status" value="1"/>
</dbReference>
<dbReference type="Gene3D" id="1.10.287.130">
    <property type="match status" value="1"/>
</dbReference>
<dbReference type="InterPro" id="IPR036097">
    <property type="entry name" value="HisK_dim/P_sf"/>
</dbReference>
<proteinExistence type="predicted"/>
<dbReference type="SMART" id="SM00388">
    <property type="entry name" value="HisKA"/>
    <property type="match status" value="1"/>
</dbReference>
<evidence type="ECO:0000256" key="14">
    <source>
        <dbReference type="SAM" id="Phobius"/>
    </source>
</evidence>
<dbReference type="CDD" id="cd16922">
    <property type="entry name" value="HATPase_EvgS-ArcB-TorS-like"/>
    <property type="match status" value="1"/>
</dbReference>
<dbReference type="FunFam" id="3.30.565.10:FF:000010">
    <property type="entry name" value="Sensor histidine kinase RcsC"/>
    <property type="match status" value="1"/>
</dbReference>
<dbReference type="InterPro" id="IPR003594">
    <property type="entry name" value="HATPase_dom"/>
</dbReference>
<evidence type="ECO:0000256" key="13">
    <source>
        <dbReference type="SAM" id="Coils"/>
    </source>
</evidence>
<keyword evidence="14" id="KW-0472">Membrane</keyword>
<keyword evidence="14" id="KW-0812">Transmembrane</keyword>
<name>A0A328AR62_9CAUL</name>
<keyword evidence="8" id="KW-0067">ATP-binding</keyword>
<accession>A0A328AR62</accession>
<evidence type="ECO:0000256" key="2">
    <source>
        <dbReference type="ARBA" id="ARBA00004370"/>
    </source>
</evidence>
<evidence type="ECO:0000259" key="15">
    <source>
        <dbReference type="PROSITE" id="PS50109"/>
    </source>
</evidence>
<evidence type="ECO:0000256" key="5">
    <source>
        <dbReference type="ARBA" id="ARBA00022679"/>
    </source>
</evidence>
<dbReference type="InterPro" id="IPR005467">
    <property type="entry name" value="His_kinase_dom"/>
</dbReference>
<keyword evidence="7 18" id="KW-0418">Kinase</keyword>
<dbReference type="Gene3D" id="3.40.50.2300">
    <property type="match status" value="1"/>
</dbReference>
<feature type="domain" description="HAMP" evidence="17">
    <location>
        <begin position="176"/>
        <end position="229"/>
    </location>
</feature>
<evidence type="ECO:0000313" key="18">
    <source>
        <dbReference type="EMBL" id="RAK57522.1"/>
    </source>
</evidence>
<sequence length="635" mass="67175">MTQPKGLLRRAPVATFHARVAGVGLVTTVIVLLAACATFTLQQWAVARSQTEQIYQGLAHITAETAAPAMLRGEMDSVSAPLSALRASRRVVAAQITDGDGRAVATYARRQAVAKDEATLVVRAPILAEGHALGELTLTVDRPRLTPLLPQFLALTLVLLFGGVGLALFLARSLAHRVIAPVQHLSVAMHDVAEGGSFQPVEVKAQDELFRSLTDSFNHLLAKLGEREAELRSAMRDLETARDAANAANVLKTQFLANMSHEIRTPLNGVLAMAEVMAMGELAAVQRDRLQIIRQSGGLLLSVLNDVLDLSKIEAGKLALASEPFDLEPTIAPTVETFAGMAAAKGLDFAVEVEADAQGWWRGDAERLQQVVSNLLSNAVKFTVAGEVRMNVTLSPEGEALRISVRDTGVGIAPAKLPTLFEKFTQADNSATRRFGGTGLGLALCRELTQMMGGSIQVESQEGKGSAFTVELPLPRAGAEDQAVAADAMDEGGLRLLAAEDNPTNQQVLAAVMESLGISIDIVSDGEKAVEAWGVCDYDLILMDIQMPVMDGITAAREIRAAEARTGRARTPIVALTANALSHQVAEYLAAGMDNHVAKPIEIAKLYEAISTTLTNAATGATPAADEGGDARTAA</sequence>
<dbReference type="PRINTS" id="PR00344">
    <property type="entry name" value="BCTRLSENSOR"/>
</dbReference>
<evidence type="ECO:0000256" key="8">
    <source>
        <dbReference type="ARBA" id="ARBA00022840"/>
    </source>
</evidence>
<keyword evidence="9" id="KW-0902">Two-component regulatory system</keyword>
<keyword evidence="14" id="KW-1133">Transmembrane helix</keyword>
<protein>
    <recommendedName>
        <fullName evidence="11">Sensory/regulatory protein RpfC</fullName>
        <ecNumber evidence="3">2.7.13.3</ecNumber>
    </recommendedName>
</protein>
<dbReference type="InterPro" id="IPR036890">
    <property type="entry name" value="HATPase_C_sf"/>
</dbReference>
<keyword evidence="13" id="KW-0175">Coiled coil</keyword>
<feature type="transmembrane region" description="Helical" evidence="14">
    <location>
        <begin position="152"/>
        <end position="171"/>
    </location>
</feature>
<dbReference type="GO" id="GO:0005524">
    <property type="term" value="F:ATP binding"/>
    <property type="evidence" value="ECO:0007669"/>
    <property type="project" value="UniProtKB-KW"/>
</dbReference>
<dbReference type="SUPFAM" id="SSF52172">
    <property type="entry name" value="CheY-like"/>
    <property type="match status" value="1"/>
</dbReference>
<dbReference type="GO" id="GO:0016020">
    <property type="term" value="C:membrane"/>
    <property type="evidence" value="ECO:0007669"/>
    <property type="project" value="UniProtKB-SubCell"/>
</dbReference>
<dbReference type="Pfam" id="PF02518">
    <property type="entry name" value="HATPase_c"/>
    <property type="match status" value="1"/>
</dbReference>
<dbReference type="Gene3D" id="6.10.340.10">
    <property type="match status" value="1"/>
</dbReference>
<dbReference type="EC" id="2.7.13.3" evidence="3"/>
<evidence type="ECO:0000256" key="11">
    <source>
        <dbReference type="ARBA" id="ARBA00068150"/>
    </source>
</evidence>
<feature type="coiled-coil region" evidence="13">
    <location>
        <begin position="221"/>
        <end position="248"/>
    </location>
</feature>
<keyword evidence="6" id="KW-0547">Nucleotide-binding</keyword>
<comment type="subunit">
    <text evidence="10">At low DSF concentrations, interacts with RpfF.</text>
</comment>
<feature type="domain" description="Histidine kinase" evidence="15">
    <location>
        <begin position="258"/>
        <end position="476"/>
    </location>
</feature>
<keyword evidence="19" id="KW-1185">Reference proteome</keyword>
<reference evidence="19" key="1">
    <citation type="submission" date="2018-05" db="EMBL/GenBank/DDBJ databases">
        <authorList>
            <person name="Li X."/>
        </authorList>
    </citation>
    <scope>NUCLEOTIDE SEQUENCE [LARGE SCALE GENOMIC DNA]</scope>
    <source>
        <strain evidence="19">YIM 73061</strain>
    </source>
</reference>